<keyword evidence="2" id="KW-0378">Hydrolase</keyword>
<reference evidence="3" key="1">
    <citation type="journal article" date="2019" name="Int. J. Syst. Evol. Microbiol.">
        <title>The Global Catalogue of Microorganisms (GCM) 10K type strain sequencing project: providing services to taxonomists for standard genome sequencing and annotation.</title>
        <authorList>
            <consortium name="The Broad Institute Genomics Platform"/>
            <consortium name="The Broad Institute Genome Sequencing Center for Infectious Disease"/>
            <person name="Wu L."/>
            <person name="Ma J."/>
        </authorList>
    </citation>
    <scope>NUCLEOTIDE SEQUENCE [LARGE SCALE GENOMIC DNA]</scope>
    <source>
        <strain evidence="3">CGMCC 1.16855</strain>
    </source>
</reference>
<dbReference type="Pfam" id="PF10118">
    <property type="entry name" value="Metal_hydrol"/>
    <property type="match status" value="1"/>
</dbReference>
<keyword evidence="1" id="KW-1133">Transmembrane helix</keyword>
<dbReference type="GO" id="GO:0016787">
    <property type="term" value="F:hydrolase activity"/>
    <property type="evidence" value="ECO:0007669"/>
    <property type="project" value="UniProtKB-KW"/>
</dbReference>
<keyword evidence="1" id="KW-0472">Membrane</keyword>
<dbReference type="RefSeq" id="WP_216838234.1">
    <property type="nucleotide sequence ID" value="NZ_JAFNJS010000006.1"/>
</dbReference>
<protein>
    <submittedName>
        <fullName evidence="2">Metal-dependent hydrolase</fullName>
    </submittedName>
</protein>
<dbReference type="InterPro" id="IPR016516">
    <property type="entry name" value="UCP07580"/>
</dbReference>
<dbReference type="EMBL" id="JBHRSB010000006">
    <property type="protein sequence ID" value="MFC3002154.1"/>
    <property type="molecule type" value="Genomic_DNA"/>
</dbReference>
<evidence type="ECO:0000256" key="1">
    <source>
        <dbReference type="SAM" id="Phobius"/>
    </source>
</evidence>
<feature type="transmembrane region" description="Helical" evidence="1">
    <location>
        <begin position="199"/>
        <end position="219"/>
    </location>
</feature>
<dbReference type="PANTHER" id="PTHR39456">
    <property type="entry name" value="METAL-DEPENDENT HYDROLASE"/>
    <property type="match status" value="1"/>
</dbReference>
<comment type="caution">
    <text evidence="2">The sequence shown here is derived from an EMBL/GenBank/DDBJ whole genome shotgun (WGS) entry which is preliminary data.</text>
</comment>
<evidence type="ECO:0000313" key="2">
    <source>
        <dbReference type="EMBL" id="MFC3002154.1"/>
    </source>
</evidence>
<gene>
    <name evidence="2" type="ORF">ACFOD3_19795</name>
</gene>
<keyword evidence="3" id="KW-1185">Reference proteome</keyword>
<evidence type="ECO:0000313" key="3">
    <source>
        <dbReference type="Proteomes" id="UP001595420"/>
    </source>
</evidence>
<name>A0ABV7BZI0_9PROT</name>
<dbReference type="PIRSF" id="PIRSF007580">
    <property type="entry name" value="UCP07580"/>
    <property type="match status" value="1"/>
</dbReference>
<organism evidence="2 3">
    <name type="scientific">Falsiroseomonas tokyonensis</name>
    <dbReference type="NCBI Taxonomy" id="430521"/>
    <lineage>
        <taxon>Bacteria</taxon>
        <taxon>Pseudomonadati</taxon>
        <taxon>Pseudomonadota</taxon>
        <taxon>Alphaproteobacteria</taxon>
        <taxon>Acetobacterales</taxon>
        <taxon>Roseomonadaceae</taxon>
        <taxon>Falsiroseomonas</taxon>
    </lineage>
</organism>
<keyword evidence="1" id="KW-0812">Transmembrane</keyword>
<dbReference type="PANTHER" id="PTHR39456:SF1">
    <property type="entry name" value="METAL-DEPENDENT HYDROLASE"/>
    <property type="match status" value="1"/>
</dbReference>
<proteinExistence type="predicted"/>
<accession>A0ABV7BZI0</accession>
<dbReference type="Proteomes" id="UP001595420">
    <property type="component" value="Unassembled WGS sequence"/>
</dbReference>
<sequence length="299" mass="33401">MIPPTSHPRQTPIEIIRRRVRLTYDSARARGWTKLPRVNETGLNAISFLFPVGEAFFCRSVAHYRDRITDPVLRDAADRFIHQEAMHSREHARSNRALQEAKVPGAELESLARFLLGLSKAVLPRSTQLAMTCAMEHFTAMLAERLLAKRTLYREGVDPDFANLWLWHAAEEIEHKAVCFDVYDHIFGSGFWAWLHRCAAMGMVTFFGGGGLLAGLMVMRIKAMRRRGAGPAGPGGGGGGGGGTSLRVIFGGVAARAYYDYFRRDFHPWDQDDRPLLEAWKMEHPGFGLGGDHHAHAHG</sequence>